<evidence type="ECO:0000313" key="3">
    <source>
        <dbReference type="EMBL" id="KAK4196083.1"/>
    </source>
</evidence>
<gene>
    <name evidence="3" type="ORF">QBC40DRAFT_287941</name>
</gene>
<sequence>MSPLPHTGLGLLGYTWRPNKPSDEQAFEAMKAAINAGATIWSTSSVYGLPPDPPTAGLHLLRRYFTKYPEDAEKVTLFIRACFDPTTYSPSCSPEGVRASWEECNAILGGVKFIDVFGPARMDQNIPVEVTVGALKQLKDEGKIGSVGLSEVRAETIRKAAAVVPITHAEVEFSLWSSEILTNGVAKAAKECGVVLLSYAPLGYGFLTGQIKKVEDIPQGDNRHMFGRFQPENFAKNLELVDKVKAFAEKKGVTPAQLALAWIRSYSNTGDVGEIIPIPGATRADRVIENSTVVEITTEEKEELDKIVKSFPIAGHRQIPGADHFLWT</sequence>
<dbReference type="SUPFAM" id="SSF51430">
    <property type="entry name" value="NAD(P)-linked oxidoreductase"/>
    <property type="match status" value="1"/>
</dbReference>
<dbReference type="Gene3D" id="3.20.20.100">
    <property type="entry name" value="NADP-dependent oxidoreductase domain"/>
    <property type="match status" value="1"/>
</dbReference>
<name>A0AAN6X8H1_9PEZI</name>
<dbReference type="GO" id="GO:0016491">
    <property type="term" value="F:oxidoreductase activity"/>
    <property type="evidence" value="ECO:0007669"/>
    <property type="project" value="UniProtKB-KW"/>
</dbReference>
<dbReference type="CDD" id="cd19077">
    <property type="entry name" value="AKR_AKR8A1-2"/>
    <property type="match status" value="1"/>
</dbReference>
<dbReference type="InterPro" id="IPR036812">
    <property type="entry name" value="NAD(P)_OxRdtase_dom_sf"/>
</dbReference>
<dbReference type="EMBL" id="MU863994">
    <property type="protein sequence ID" value="KAK4196083.1"/>
    <property type="molecule type" value="Genomic_DNA"/>
</dbReference>
<dbReference type="InterPro" id="IPR050791">
    <property type="entry name" value="Aldo-Keto_reductase"/>
</dbReference>
<organism evidence="3 4">
    <name type="scientific">Triangularia verruculosa</name>
    <dbReference type="NCBI Taxonomy" id="2587418"/>
    <lineage>
        <taxon>Eukaryota</taxon>
        <taxon>Fungi</taxon>
        <taxon>Dikarya</taxon>
        <taxon>Ascomycota</taxon>
        <taxon>Pezizomycotina</taxon>
        <taxon>Sordariomycetes</taxon>
        <taxon>Sordariomycetidae</taxon>
        <taxon>Sordariales</taxon>
        <taxon>Podosporaceae</taxon>
        <taxon>Triangularia</taxon>
    </lineage>
</organism>
<evidence type="ECO:0000259" key="2">
    <source>
        <dbReference type="Pfam" id="PF00248"/>
    </source>
</evidence>
<evidence type="ECO:0000313" key="4">
    <source>
        <dbReference type="Proteomes" id="UP001303160"/>
    </source>
</evidence>
<dbReference type="Pfam" id="PF00248">
    <property type="entry name" value="Aldo_ket_red"/>
    <property type="match status" value="1"/>
</dbReference>
<feature type="domain" description="NADP-dependent oxidoreductase" evidence="2">
    <location>
        <begin position="8"/>
        <end position="308"/>
    </location>
</feature>
<protein>
    <submittedName>
        <fullName evidence="3">NADP-dependent oxidoreductase domain-containing protein</fullName>
    </submittedName>
</protein>
<dbReference type="PANTHER" id="PTHR43625:SF78">
    <property type="entry name" value="PYRIDOXAL REDUCTASE-RELATED"/>
    <property type="match status" value="1"/>
</dbReference>
<dbReference type="AlphaFoldDB" id="A0AAN6X8H1"/>
<comment type="caution">
    <text evidence="3">The sequence shown here is derived from an EMBL/GenBank/DDBJ whole genome shotgun (WGS) entry which is preliminary data.</text>
</comment>
<dbReference type="GO" id="GO:0005737">
    <property type="term" value="C:cytoplasm"/>
    <property type="evidence" value="ECO:0007669"/>
    <property type="project" value="TreeGrafter"/>
</dbReference>
<reference evidence="3" key="2">
    <citation type="submission" date="2023-05" db="EMBL/GenBank/DDBJ databases">
        <authorList>
            <consortium name="Lawrence Berkeley National Laboratory"/>
            <person name="Steindorff A."/>
            <person name="Hensen N."/>
            <person name="Bonometti L."/>
            <person name="Westerberg I."/>
            <person name="Brannstrom I.O."/>
            <person name="Guillou S."/>
            <person name="Cros-Aarteil S."/>
            <person name="Calhoun S."/>
            <person name="Haridas S."/>
            <person name="Kuo A."/>
            <person name="Mondo S."/>
            <person name="Pangilinan J."/>
            <person name="Riley R."/>
            <person name="Labutti K."/>
            <person name="Andreopoulos B."/>
            <person name="Lipzen A."/>
            <person name="Chen C."/>
            <person name="Yanf M."/>
            <person name="Daum C."/>
            <person name="Ng V."/>
            <person name="Clum A."/>
            <person name="Ohm R."/>
            <person name="Martin F."/>
            <person name="Silar P."/>
            <person name="Natvig D."/>
            <person name="Lalanne C."/>
            <person name="Gautier V."/>
            <person name="Ament-Velasquez S.L."/>
            <person name="Kruys A."/>
            <person name="Hutchinson M.I."/>
            <person name="Powell A.J."/>
            <person name="Barry K."/>
            <person name="Miller A.N."/>
            <person name="Grigoriev I.V."/>
            <person name="Debuchy R."/>
            <person name="Gladieux P."/>
            <person name="Thoren M.H."/>
            <person name="Johannesson H."/>
        </authorList>
    </citation>
    <scope>NUCLEOTIDE SEQUENCE</scope>
    <source>
        <strain evidence="3">CBS 315.58</strain>
    </source>
</reference>
<keyword evidence="1" id="KW-0560">Oxidoreductase</keyword>
<dbReference type="InterPro" id="IPR023210">
    <property type="entry name" value="NADP_OxRdtase_dom"/>
</dbReference>
<dbReference type="PANTHER" id="PTHR43625">
    <property type="entry name" value="AFLATOXIN B1 ALDEHYDE REDUCTASE"/>
    <property type="match status" value="1"/>
</dbReference>
<keyword evidence="4" id="KW-1185">Reference proteome</keyword>
<evidence type="ECO:0000256" key="1">
    <source>
        <dbReference type="ARBA" id="ARBA00023002"/>
    </source>
</evidence>
<reference evidence="3" key="1">
    <citation type="journal article" date="2023" name="Mol. Phylogenet. Evol.">
        <title>Genome-scale phylogeny and comparative genomics of the fungal order Sordariales.</title>
        <authorList>
            <person name="Hensen N."/>
            <person name="Bonometti L."/>
            <person name="Westerberg I."/>
            <person name="Brannstrom I.O."/>
            <person name="Guillou S."/>
            <person name="Cros-Aarteil S."/>
            <person name="Calhoun S."/>
            <person name="Haridas S."/>
            <person name="Kuo A."/>
            <person name="Mondo S."/>
            <person name="Pangilinan J."/>
            <person name="Riley R."/>
            <person name="LaButti K."/>
            <person name="Andreopoulos B."/>
            <person name="Lipzen A."/>
            <person name="Chen C."/>
            <person name="Yan M."/>
            <person name="Daum C."/>
            <person name="Ng V."/>
            <person name="Clum A."/>
            <person name="Steindorff A."/>
            <person name="Ohm R.A."/>
            <person name="Martin F."/>
            <person name="Silar P."/>
            <person name="Natvig D.O."/>
            <person name="Lalanne C."/>
            <person name="Gautier V."/>
            <person name="Ament-Velasquez S.L."/>
            <person name="Kruys A."/>
            <person name="Hutchinson M.I."/>
            <person name="Powell A.J."/>
            <person name="Barry K."/>
            <person name="Miller A.N."/>
            <person name="Grigoriev I.V."/>
            <person name="Debuchy R."/>
            <person name="Gladieux P."/>
            <person name="Hiltunen Thoren M."/>
            <person name="Johannesson H."/>
        </authorList>
    </citation>
    <scope>NUCLEOTIDE SEQUENCE</scope>
    <source>
        <strain evidence="3">CBS 315.58</strain>
    </source>
</reference>
<dbReference type="Proteomes" id="UP001303160">
    <property type="component" value="Unassembled WGS sequence"/>
</dbReference>
<proteinExistence type="predicted"/>
<accession>A0AAN6X8H1</accession>